<keyword evidence="2" id="KW-0805">Transcription regulation</keyword>
<name>A0ABV3JMT7_9ACTN</name>
<dbReference type="SUPFAM" id="SSF46785">
    <property type="entry name" value="Winged helix' DNA-binding domain"/>
    <property type="match status" value="1"/>
</dbReference>
<sequence length="351" mass="39625">MPVTRIERLDLNLLPPLAVLLEEKHVSRAAERAHLSQPAMSRTLQRLRDAFGDELLVRGPSGYQLTPVAERLQDQLRVLLPGIAGLLDRETFSPRAASEEFCLTGTDYAASTVGEHLFRVVLHKSPNSRVRYRPWHEGAFEELERGTVHLAFFGCDPAPPFHTERLFEEKFVCVVDRKHPLADAPVLDLDDYLRAVHVVVDISRGRQGIVDANLRRAGVQRTVGLTVPYHQAAMQSVAGTKLVATLPQRLLGRETATNKALRVLDAPEVIKSMTYLMVWHPRLNDDPAQRWLRERTRAVAESLHSRPTRSLEAEDDAWLTEPAPQGASMRHDRARFPHHPHGLDVDRTRGR</sequence>
<evidence type="ECO:0000313" key="7">
    <source>
        <dbReference type="EMBL" id="MEV5249475.1"/>
    </source>
</evidence>
<feature type="compositionally biased region" description="Basic and acidic residues" evidence="5">
    <location>
        <begin position="329"/>
        <end position="351"/>
    </location>
</feature>
<dbReference type="RefSeq" id="WP_364026561.1">
    <property type="nucleotide sequence ID" value="NZ_JBFATD010000016.1"/>
</dbReference>
<feature type="domain" description="HTH lysR-type" evidence="6">
    <location>
        <begin position="9"/>
        <end position="66"/>
    </location>
</feature>
<dbReference type="PRINTS" id="PR00039">
    <property type="entry name" value="HTHLYSR"/>
</dbReference>
<keyword evidence="4" id="KW-0804">Transcription</keyword>
<gene>
    <name evidence="7" type="ORF">AB0K95_30040</name>
</gene>
<evidence type="ECO:0000256" key="4">
    <source>
        <dbReference type="ARBA" id="ARBA00023163"/>
    </source>
</evidence>
<dbReference type="InterPro" id="IPR037402">
    <property type="entry name" value="YidZ_PBP2"/>
</dbReference>
<dbReference type="SUPFAM" id="SSF53850">
    <property type="entry name" value="Periplasmic binding protein-like II"/>
    <property type="match status" value="1"/>
</dbReference>
<dbReference type="InterPro" id="IPR005119">
    <property type="entry name" value="LysR_subst-bd"/>
</dbReference>
<evidence type="ECO:0000256" key="3">
    <source>
        <dbReference type="ARBA" id="ARBA00023125"/>
    </source>
</evidence>
<keyword evidence="3" id="KW-0238">DNA-binding</keyword>
<evidence type="ECO:0000313" key="8">
    <source>
        <dbReference type="Proteomes" id="UP001552527"/>
    </source>
</evidence>
<protein>
    <submittedName>
        <fullName evidence="7">LysR family transcriptional regulator</fullName>
    </submittedName>
</protein>
<dbReference type="EMBL" id="JBFATE010000016">
    <property type="protein sequence ID" value="MEV5249475.1"/>
    <property type="molecule type" value="Genomic_DNA"/>
</dbReference>
<comment type="similarity">
    <text evidence="1">Belongs to the LysR transcriptional regulatory family.</text>
</comment>
<dbReference type="InterPro" id="IPR036388">
    <property type="entry name" value="WH-like_DNA-bd_sf"/>
</dbReference>
<comment type="caution">
    <text evidence="7">The sequence shown here is derived from an EMBL/GenBank/DDBJ whole genome shotgun (WGS) entry which is preliminary data.</text>
</comment>
<reference evidence="7 8" key="1">
    <citation type="submission" date="2024-06" db="EMBL/GenBank/DDBJ databases">
        <title>The Natural Products Discovery Center: Release of the First 8490 Sequenced Strains for Exploring Actinobacteria Biosynthetic Diversity.</title>
        <authorList>
            <person name="Kalkreuter E."/>
            <person name="Kautsar S.A."/>
            <person name="Yang D."/>
            <person name="Bader C.D."/>
            <person name="Teijaro C.N."/>
            <person name="Fluegel L."/>
            <person name="Davis C.M."/>
            <person name="Simpson J.R."/>
            <person name="Lauterbach L."/>
            <person name="Steele A.D."/>
            <person name="Gui C."/>
            <person name="Meng S."/>
            <person name="Li G."/>
            <person name="Viehrig K."/>
            <person name="Ye F."/>
            <person name="Su P."/>
            <person name="Kiefer A.F."/>
            <person name="Nichols A."/>
            <person name="Cepeda A.J."/>
            <person name="Yan W."/>
            <person name="Fan B."/>
            <person name="Jiang Y."/>
            <person name="Adhikari A."/>
            <person name="Zheng C.-J."/>
            <person name="Schuster L."/>
            <person name="Cowan T.M."/>
            <person name="Smanski M.J."/>
            <person name="Chevrette M.G."/>
            <person name="De Carvalho L.P.S."/>
            <person name="Shen B."/>
        </authorList>
    </citation>
    <scope>NUCLEOTIDE SEQUENCE [LARGE SCALE GENOMIC DNA]</scope>
    <source>
        <strain evidence="7 8">NPDC052768</strain>
    </source>
</reference>
<keyword evidence="8" id="KW-1185">Reference proteome</keyword>
<dbReference type="InterPro" id="IPR036390">
    <property type="entry name" value="WH_DNA-bd_sf"/>
</dbReference>
<evidence type="ECO:0000256" key="2">
    <source>
        <dbReference type="ARBA" id="ARBA00023015"/>
    </source>
</evidence>
<evidence type="ECO:0000259" key="6">
    <source>
        <dbReference type="PROSITE" id="PS50931"/>
    </source>
</evidence>
<dbReference type="InterPro" id="IPR000847">
    <property type="entry name" value="LysR_HTH_N"/>
</dbReference>
<dbReference type="Pfam" id="PF00126">
    <property type="entry name" value="HTH_1"/>
    <property type="match status" value="1"/>
</dbReference>
<proteinExistence type="inferred from homology"/>
<dbReference type="CDD" id="cd08417">
    <property type="entry name" value="PBP2_Nitroaromatics_like"/>
    <property type="match status" value="1"/>
</dbReference>
<dbReference type="PROSITE" id="PS50931">
    <property type="entry name" value="HTH_LYSR"/>
    <property type="match status" value="1"/>
</dbReference>
<dbReference type="Pfam" id="PF03466">
    <property type="entry name" value="LysR_substrate"/>
    <property type="match status" value="1"/>
</dbReference>
<organism evidence="7 8">
    <name type="scientific">Streptomyces werraensis</name>
    <dbReference type="NCBI Taxonomy" id="68284"/>
    <lineage>
        <taxon>Bacteria</taxon>
        <taxon>Bacillati</taxon>
        <taxon>Actinomycetota</taxon>
        <taxon>Actinomycetes</taxon>
        <taxon>Kitasatosporales</taxon>
        <taxon>Streptomycetaceae</taxon>
        <taxon>Streptomyces</taxon>
    </lineage>
</organism>
<dbReference type="PANTHER" id="PTHR30118">
    <property type="entry name" value="HTH-TYPE TRANSCRIPTIONAL REGULATOR LEUO-RELATED"/>
    <property type="match status" value="1"/>
</dbReference>
<dbReference type="Gene3D" id="1.10.10.10">
    <property type="entry name" value="Winged helix-like DNA-binding domain superfamily/Winged helix DNA-binding domain"/>
    <property type="match status" value="1"/>
</dbReference>
<dbReference type="PANTHER" id="PTHR30118:SF15">
    <property type="entry name" value="TRANSCRIPTIONAL REGULATORY PROTEIN"/>
    <property type="match status" value="1"/>
</dbReference>
<accession>A0ABV3JMT7</accession>
<evidence type="ECO:0000256" key="1">
    <source>
        <dbReference type="ARBA" id="ARBA00009437"/>
    </source>
</evidence>
<dbReference type="InterPro" id="IPR050389">
    <property type="entry name" value="LysR-type_TF"/>
</dbReference>
<dbReference type="Gene3D" id="3.40.190.10">
    <property type="entry name" value="Periplasmic binding protein-like II"/>
    <property type="match status" value="2"/>
</dbReference>
<evidence type="ECO:0000256" key="5">
    <source>
        <dbReference type="SAM" id="MobiDB-lite"/>
    </source>
</evidence>
<dbReference type="Proteomes" id="UP001552527">
    <property type="component" value="Unassembled WGS sequence"/>
</dbReference>
<feature type="region of interest" description="Disordered" evidence="5">
    <location>
        <begin position="301"/>
        <end position="351"/>
    </location>
</feature>